<dbReference type="AlphaFoldDB" id="A0A4C1ZS40"/>
<gene>
    <name evidence="2" type="ORF">EVAR_100017_1</name>
</gene>
<dbReference type="EMBL" id="BGZK01002009">
    <property type="protein sequence ID" value="GBP89573.1"/>
    <property type="molecule type" value="Genomic_DNA"/>
</dbReference>
<proteinExistence type="predicted"/>
<comment type="caution">
    <text evidence="2">The sequence shown here is derived from an EMBL/GenBank/DDBJ whole genome shotgun (WGS) entry which is preliminary data.</text>
</comment>
<reference evidence="2 3" key="1">
    <citation type="journal article" date="2019" name="Commun. Biol.">
        <title>The bagworm genome reveals a unique fibroin gene that provides high tensile strength.</title>
        <authorList>
            <person name="Kono N."/>
            <person name="Nakamura H."/>
            <person name="Ohtoshi R."/>
            <person name="Tomita M."/>
            <person name="Numata K."/>
            <person name="Arakawa K."/>
        </authorList>
    </citation>
    <scope>NUCLEOTIDE SEQUENCE [LARGE SCALE GENOMIC DNA]</scope>
</reference>
<evidence type="ECO:0000313" key="3">
    <source>
        <dbReference type="Proteomes" id="UP000299102"/>
    </source>
</evidence>
<organism evidence="2 3">
    <name type="scientific">Eumeta variegata</name>
    <name type="common">Bagworm moth</name>
    <name type="synonym">Eumeta japonica</name>
    <dbReference type="NCBI Taxonomy" id="151549"/>
    <lineage>
        <taxon>Eukaryota</taxon>
        <taxon>Metazoa</taxon>
        <taxon>Ecdysozoa</taxon>
        <taxon>Arthropoda</taxon>
        <taxon>Hexapoda</taxon>
        <taxon>Insecta</taxon>
        <taxon>Pterygota</taxon>
        <taxon>Neoptera</taxon>
        <taxon>Endopterygota</taxon>
        <taxon>Lepidoptera</taxon>
        <taxon>Glossata</taxon>
        <taxon>Ditrysia</taxon>
        <taxon>Tineoidea</taxon>
        <taxon>Psychidae</taxon>
        <taxon>Oiketicinae</taxon>
        <taxon>Eumeta</taxon>
    </lineage>
</organism>
<name>A0A4C1ZS40_EUMVA</name>
<sequence>MYSSEGKINAVEMQSLSSMYGVSRKDRYRNSDVRDQSGLTEGVVSRIERGAPNARCEGNDLATRYFRGSNDGRETMSKQEGGPSIRGP</sequence>
<evidence type="ECO:0000313" key="2">
    <source>
        <dbReference type="EMBL" id="GBP89573.1"/>
    </source>
</evidence>
<dbReference type="Proteomes" id="UP000299102">
    <property type="component" value="Unassembled WGS sequence"/>
</dbReference>
<evidence type="ECO:0000256" key="1">
    <source>
        <dbReference type="SAM" id="MobiDB-lite"/>
    </source>
</evidence>
<accession>A0A4C1ZS40</accession>
<feature type="region of interest" description="Disordered" evidence="1">
    <location>
        <begin position="64"/>
        <end position="88"/>
    </location>
</feature>
<protein>
    <submittedName>
        <fullName evidence="2">Uncharacterized protein</fullName>
    </submittedName>
</protein>
<dbReference type="OrthoDB" id="425681at2759"/>
<keyword evidence="3" id="KW-1185">Reference proteome</keyword>